<evidence type="ECO:0000313" key="1">
    <source>
        <dbReference type="EMBL" id="AHG93547.1"/>
    </source>
</evidence>
<evidence type="ECO:0008006" key="3">
    <source>
        <dbReference type="Google" id="ProtNLM"/>
    </source>
</evidence>
<reference evidence="1 2" key="1">
    <citation type="journal article" date="2014" name="Genome Announc.">
        <title>Genome Sequence and Methylome of Soil Bacterium Gemmatirosa kalamazoonensis KBS708T, a Member of the Rarely Cultivated Gemmatimonadetes Phylum.</title>
        <authorList>
            <person name="Debruyn J.M."/>
            <person name="Radosevich M."/>
            <person name="Wommack K.E."/>
            <person name="Polson S.W."/>
            <person name="Hauser L.J."/>
            <person name="Fawaz M.N."/>
            <person name="Korlach J."/>
            <person name="Tsai Y.C."/>
        </authorList>
    </citation>
    <scope>NUCLEOTIDE SEQUENCE [LARGE SCALE GENOMIC DNA]</scope>
    <source>
        <strain evidence="1 2">KBS708</strain>
        <plasmid evidence="2">Plasmid 2</plasmid>
    </source>
</reference>
<organism evidence="1 2">
    <name type="scientific">Gemmatirosa kalamazoonensis</name>
    <dbReference type="NCBI Taxonomy" id="861299"/>
    <lineage>
        <taxon>Bacteria</taxon>
        <taxon>Pseudomonadati</taxon>
        <taxon>Gemmatimonadota</taxon>
        <taxon>Gemmatimonadia</taxon>
        <taxon>Gemmatimonadales</taxon>
        <taxon>Gemmatimonadaceae</taxon>
        <taxon>Gemmatirosa</taxon>
    </lineage>
</organism>
<dbReference type="HOGENOM" id="CLU_2409061_0_0_0"/>
<geneLocation type="plasmid" evidence="1 2">
    <name>2</name>
</geneLocation>
<dbReference type="InterPro" id="IPR021948">
    <property type="entry name" value="DUF3565"/>
</dbReference>
<sequence length="92" mass="10113">MGGGARRGAGARRRARLIVRPFDPAAPEQAITGFRLDDEGHWVAELACGHRQHVRHEPPMQSRPWVLTEAGRAAHLGTTLRCMRCLLGEPPA</sequence>
<dbReference type="EMBL" id="CP007130">
    <property type="protein sequence ID" value="AHG93547.1"/>
    <property type="molecule type" value="Genomic_DNA"/>
</dbReference>
<dbReference type="PATRIC" id="fig|861299.3.peg.6066"/>
<dbReference type="eggNOG" id="COG1670">
    <property type="taxonomic scope" value="Bacteria"/>
</dbReference>
<gene>
    <name evidence="1" type="ORF">J421_6012</name>
</gene>
<name>W0RSU7_9BACT</name>
<dbReference type="Pfam" id="PF12088">
    <property type="entry name" value="DUF3565"/>
    <property type="match status" value="1"/>
</dbReference>
<dbReference type="InParanoid" id="W0RSU7"/>
<dbReference type="AlphaFoldDB" id="W0RSU7"/>
<keyword evidence="2" id="KW-1185">Reference proteome</keyword>
<dbReference type="OrthoDB" id="9799128at2"/>
<proteinExistence type="predicted"/>
<dbReference type="KEGG" id="gba:J421_6012"/>
<accession>W0RSU7</accession>
<dbReference type="Proteomes" id="UP000019151">
    <property type="component" value="Plasmid 2"/>
</dbReference>
<evidence type="ECO:0000313" key="2">
    <source>
        <dbReference type="Proteomes" id="UP000019151"/>
    </source>
</evidence>
<protein>
    <recommendedName>
        <fullName evidence="3">DUF3565 domain-containing protein</fullName>
    </recommendedName>
</protein>
<keyword evidence="1" id="KW-0614">Plasmid</keyword>